<accession>A0A328C016</accession>
<protein>
    <submittedName>
        <fullName evidence="1">Uncharacterized protein</fullName>
    </submittedName>
</protein>
<keyword evidence="2" id="KW-1185">Reference proteome</keyword>
<reference evidence="2" key="1">
    <citation type="submission" date="2018-02" db="EMBL/GenBank/DDBJ databases">
        <title>Glaesserella australis sp. nov., isolated from the lungs of pigs.</title>
        <authorList>
            <person name="Turni C."/>
            <person name="Christensen H."/>
        </authorList>
    </citation>
    <scope>NUCLEOTIDE SEQUENCE [LARGE SCALE GENOMIC DNA]</scope>
    <source>
        <strain evidence="2">HS4635</strain>
    </source>
</reference>
<organism evidence="1 2">
    <name type="scientific">Glaesserella australis</name>
    <dbReference type="NCBI Taxonomy" id="2094024"/>
    <lineage>
        <taxon>Bacteria</taxon>
        <taxon>Pseudomonadati</taxon>
        <taxon>Pseudomonadota</taxon>
        <taxon>Gammaproteobacteria</taxon>
        <taxon>Pasteurellales</taxon>
        <taxon>Pasteurellaceae</taxon>
        <taxon>Glaesserella</taxon>
    </lineage>
</organism>
<dbReference type="AlphaFoldDB" id="A0A328C016"/>
<dbReference type="EMBL" id="PTPX01000014">
    <property type="protein sequence ID" value="RAL18460.1"/>
    <property type="molecule type" value="Genomic_DNA"/>
</dbReference>
<sequence>MKLCKCPICHSDIHFEGLIEDESGRELLNTVINMGSGCGAAVVPYLGLFKPEKSSLSNSRALKLLKSLLEIYQPSNVLELALLDTVEQVRRNRRESGRIEPLANHNYLKKVYESVKVQFAVVRSDKDFKQHKHESPEQQQRNEEDKLRGAIQYVERMNALGQLDNIKNTESYRLWKKWKKEQCNASTD</sequence>
<name>A0A328C016_9PAST</name>
<gene>
    <name evidence="1" type="ORF">C5N92_07030</name>
</gene>
<dbReference type="RefSeq" id="WP_111750142.1">
    <property type="nucleotide sequence ID" value="NZ_PTPX01000014.1"/>
</dbReference>
<comment type="caution">
    <text evidence="1">The sequence shown here is derived from an EMBL/GenBank/DDBJ whole genome shotgun (WGS) entry which is preliminary data.</text>
</comment>
<dbReference type="OrthoDB" id="6872885at2"/>
<evidence type="ECO:0000313" key="1">
    <source>
        <dbReference type="EMBL" id="RAL18460.1"/>
    </source>
</evidence>
<proteinExistence type="predicted"/>
<evidence type="ECO:0000313" key="2">
    <source>
        <dbReference type="Proteomes" id="UP000248689"/>
    </source>
</evidence>
<dbReference type="Proteomes" id="UP000248689">
    <property type="component" value="Unassembled WGS sequence"/>
</dbReference>